<proteinExistence type="predicted"/>
<name>A0A8S8XFV5_9PROT</name>
<sequence length="63" mass="7433">MDNLEQNQPRQTEEDFPGLRAIESPADPAFDQWLTHHLRQLYDPVVQEPIPRDLIKLLEARLK</sequence>
<evidence type="ECO:0000259" key="2">
    <source>
        <dbReference type="Pfam" id="PF18557"/>
    </source>
</evidence>
<reference evidence="3" key="1">
    <citation type="submission" date="2021-02" db="EMBL/GenBank/DDBJ databases">
        <title>Genome sequence of Rhodospirillales sp. strain TMPK1 isolated from soil.</title>
        <authorList>
            <person name="Nakai R."/>
            <person name="Kusada H."/>
            <person name="Tamaki H."/>
        </authorList>
    </citation>
    <scope>NUCLEOTIDE SEQUENCE</scope>
    <source>
        <strain evidence="3">TMPK1</strain>
    </source>
</reference>
<gene>
    <name evidence="3" type="ORF">TMPK1_25840</name>
</gene>
<feature type="region of interest" description="Disordered" evidence="1">
    <location>
        <begin position="1"/>
        <end position="23"/>
    </location>
</feature>
<accession>A0A8S8XFV5</accession>
<dbReference type="RefSeq" id="WP_420243447.1">
    <property type="nucleotide sequence ID" value="NZ_BOPV01000001.1"/>
</dbReference>
<evidence type="ECO:0000256" key="1">
    <source>
        <dbReference type="SAM" id="MobiDB-lite"/>
    </source>
</evidence>
<feature type="domain" description="Anti-sigma factor NepR" evidence="2">
    <location>
        <begin position="32"/>
        <end position="59"/>
    </location>
</feature>
<dbReference type="AlphaFoldDB" id="A0A8S8XFV5"/>
<evidence type="ECO:0000313" key="3">
    <source>
        <dbReference type="EMBL" id="GIL40347.1"/>
    </source>
</evidence>
<dbReference type="Proteomes" id="UP000681075">
    <property type="component" value="Unassembled WGS sequence"/>
</dbReference>
<comment type="caution">
    <text evidence="3">The sequence shown here is derived from an EMBL/GenBank/DDBJ whole genome shotgun (WGS) entry which is preliminary data.</text>
</comment>
<organism evidence="3 4">
    <name type="scientific">Roseiterribacter gracilis</name>
    <dbReference type="NCBI Taxonomy" id="2812848"/>
    <lineage>
        <taxon>Bacteria</taxon>
        <taxon>Pseudomonadati</taxon>
        <taxon>Pseudomonadota</taxon>
        <taxon>Alphaproteobacteria</taxon>
        <taxon>Rhodospirillales</taxon>
        <taxon>Roseiterribacteraceae</taxon>
        <taxon>Roseiterribacter</taxon>
    </lineage>
</organism>
<dbReference type="EMBL" id="BOPV01000001">
    <property type="protein sequence ID" value="GIL40347.1"/>
    <property type="molecule type" value="Genomic_DNA"/>
</dbReference>
<dbReference type="Pfam" id="PF18557">
    <property type="entry name" value="NepR"/>
    <property type="match status" value="1"/>
</dbReference>
<feature type="compositionally biased region" description="Polar residues" evidence="1">
    <location>
        <begin position="1"/>
        <end position="10"/>
    </location>
</feature>
<keyword evidence="4" id="KW-1185">Reference proteome</keyword>
<protein>
    <recommendedName>
        <fullName evidence="2">Anti-sigma factor NepR domain-containing protein</fullName>
    </recommendedName>
</protein>
<evidence type="ECO:0000313" key="4">
    <source>
        <dbReference type="Proteomes" id="UP000681075"/>
    </source>
</evidence>
<dbReference type="InterPro" id="IPR041649">
    <property type="entry name" value="NepR"/>
</dbReference>